<feature type="region of interest" description="Disordered" evidence="18">
    <location>
        <begin position="410"/>
        <end position="440"/>
    </location>
</feature>
<evidence type="ECO:0000256" key="11">
    <source>
        <dbReference type="ARBA" id="ARBA00045934"/>
    </source>
</evidence>
<dbReference type="PANTHER" id="PTHR11082:SF5">
    <property type="entry name" value="TRNA-DIHYDROURIDINE(16_17) SYNTHASE [NAD(P)(+)]-LIKE"/>
    <property type="match status" value="1"/>
</dbReference>
<keyword evidence="8" id="KW-0520">NAD</keyword>
<evidence type="ECO:0000313" key="21">
    <source>
        <dbReference type="Proteomes" id="UP000277580"/>
    </source>
</evidence>
<comment type="catalytic activity">
    <reaction evidence="15">
        <text>5,6-dihydrouridine(16) in tRNA + NAD(+) = uridine(16) in tRNA + NADH + H(+)</text>
        <dbReference type="Rhea" id="RHEA:53380"/>
        <dbReference type="Rhea" id="RHEA-COMP:13543"/>
        <dbReference type="Rhea" id="RHEA-COMP:13544"/>
        <dbReference type="ChEBI" id="CHEBI:15378"/>
        <dbReference type="ChEBI" id="CHEBI:57540"/>
        <dbReference type="ChEBI" id="CHEBI:57945"/>
        <dbReference type="ChEBI" id="CHEBI:65315"/>
        <dbReference type="ChEBI" id="CHEBI:74443"/>
        <dbReference type="EC" id="1.3.1.88"/>
    </reaction>
    <physiologicalReaction direction="right-to-left" evidence="15">
        <dbReference type="Rhea" id="RHEA:53382"/>
    </physiologicalReaction>
</comment>
<dbReference type="GO" id="GO:0017150">
    <property type="term" value="F:tRNA dihydrouridine synthase activity"/>
    <property type="evidence" value="ECO:0007669"/>
    <property type="project" value="InterPro"/>
</dbReference>
<dbReference type="InterPro" id="IPR035587">
    <property type="entry name" value="DUS-like_FMN-bd"/>
</dbReference>
<evidence type="ECO:0000256" key="5">
    <source>
        <dbReference type="ARBA" id="ARBA00022694"/>
    </source>
</evidence>
<comment type="catalytic activity">
    <reaction evidence="16">
        <text>a 5,6-dihydrouridine in mRNA + NADP(+) = a uridine in mRNA + NADPH + H(+)</text>
        <dbReference type="Rhea" id="RHEA:69855"/>
        <dbReference type="Rhea" id="RHEA-COMP:14658"/>
        <dbReference type="Rhea" id="RHEA-COMP:17789"/>
        <dbReference type="ChEBI" id="CHEBI:15378"/>
        <dbReference type="ChEBI" id="CHEBI:57783"/>
        <dbReference type="ChEBI" id="CHEBI:58349"/>
        <dbReference type="ChEBI" id="CHEBI:65315"/>
        <dbReference type="ChEBI" id="CHEBI:74443"/>
    </reaction>
    <physiologicalReaction direction="right-to-left" evidence="16">
        <dbReference type="Rhea" id="RHEA:69857"/>
    </physiologicalReaction>
</comment>
<evidence type="ECO:0000256" key="16">
    <source>
        <dbReference type="ARBA" id="ARBA00049447"/>
    </source>
</evidence>
<organism evidence="20 21">
    <name type="scientific">Morchella conica CCBAS932</name>
    <dbReference type="NCBI Taxonomy" id="1392247"/>
    <lineage>
        <taxon>Eukaryota</taxon>
        <taxon>Fungi</taxon>
        <taxon>Dikarya</taxon>
        <taxon>Ascomycota</taxon>
        <taxon>Pezizomycotina</taxon>
        <taxon>Pezizomycetes</taxon>
        <taxon>Pezizales</taxon>
        <taxon>Morchellaceae</taxon>
        <taxon>Morchella</taxon>
    </lineage>
</organism>
<evidence type="ECO:0000256" key="6">
    <source>
        <dbReference type="ARBA" id="ARBA00022857"/>
    </source>
</evidence>
<comment type="function">
    <text evidence="11">Catalyzes the synthesis of dihydrouridine, a modified base found in the D-loop of most tRNAs. Specifically modifies U47 in cytoplasmic tRNAs. Catalyzes the synthesis of dihydrouridine in some mRNAs, thereby affecting their translation.</text>
</comment>
<dbReference type="PROSITE" id="PS01136">
    <property type="entry name" value="UPF0034"/>
    <property type="match status" value="1"/>
</dbReference>
<name>A0A3N4KWY2_9PEZI</name>
<dbReference type="InterPro" id="IPR018517">
    <property type="entry name" value="tRNA_hU_synthase_CS"/>
</dbReference>
<evidence type="ECO:0000256" key="2">
    <source>
        <dbReference type="ARBA" id="ARBA00022630"/>
    </source>
</evidence>
<dbReference type="EMBL" id="ML119121">
    <property type="protein sequence ID" value="RPB13792.1"/>
    <property type="molecule type" value="Genomic_DNA"/>
</dbReference>
<feature type="compositionally biased region" description="Basic and acidic residues" evidence="18">
    <location>
        <begin position="410"/>
        <end position="420"/>
    </location>
</feature>
<sequence length="551" mass="60763">MTVGEPVPQTSAAPSDAAPPPSPPTTTTTATTTTATTTATTTTTKKTKLTGREFWESIGSPRTIVAPMVEQSEFAWRILSRRHSPPNTLCYTPMFHSRLFATTPTYRAQSFQPPHLDGNPTHDRPTFVQFCSNDPSDLLAAARHVAPHCDAVDLNLGCPQGIARKGHYGAFLQEEWTLIHSLIRALRDGLDVPVTAKIRILDTPARSLEYARMVVDAGASVLTVHGRTREQKGHNTGMADWGVIKYIREQLPREVVVLANGNVLWQEDVERCIAATGVDGVMSAEGNLHNPAVFETSKEWEKRFPRMDLVGREYLDIVREYVLPPLGLGELWAEQPMTKRTRKRFEVLMADPSLTPIKSHLFKLWHSALPRHTQVRDLLARSGARVGEDPLASFEATLEALGKAIKEELERNPEPVDAEGRWVGPDTPVEEGEEEKAGESKEGILVELEDGRKVRRVVPWYRCQPYYRPLPEEALAKGALQLKKKNKANTEGREEGENSKKVKVDPEVGAVAAVEVLAAEAVESNKKIQVDPEVEAVAAAVGAPSKEEVCG</sequence>
<dbReference type="InterPro" id="IPR013785">
    <property type="entry name" value="Aldolase_TIM"/>
</dbReference>
<dbReference type="CDD" id="cd02801">
    <property type="entry name" value="DUS_like_FMN"/>
    <property type="match status" value="1"/>
</dbReference>
<keyword evidence="3" id="KW-0288">FMN</keyword>
<comment type="catalytic activity">
    <reaction evidence="14">
        <text>a 5,6-dihydrouridine in mRNA + NAD(+) = a uridine in mRNA + NADH + H(+)</text>
        <dbReference type="Rhea" id="RHEA:69851"/>
        <dbReference type="Rhea" id="RHEA-COMP:14658"/>
        <dbReference type="Rhea" id="RHEA-COMP:17789"/>
        <dbReference type="ChEBI" id="CHEBI:15378"/>
        <dbReference type="ChEBI" id="CHEBI:57540"/>
        <dbReference type="ChEBI" id="CHEBI:57945"/>
        <dbReference type="ChEBI" id="CHEBI:65315"/>
        <dbReference type="ChEBI" id="CHEBI:74443"/>
    </reaction>
    <physiologicalReaction direction="right-to-left" evidence="14">
        <dbReference type="Rhea" id="RHEA:69853"/>
    </physiologicalReaction>
</comment>
<keyword evidence="21" id="KW-1185">Reference proteome</keyword>
<evidence type="ECO:0000256" key="12">
    <source>
        <dbReference type="ARBA" id="ARBA00047287"/>
    </source>
</evidence>
<comment type="catalytic activity">
    <reaction evidence="17">
        <text>5,6-dihydrouridine(17) in tRNA + NADP(+) = uridine(17) in tRNA + NADPH + H(+)</text>
        <dbReference type="Rhea" id="RHEA:53368"/>
        <dbReference type="Rhea" id="RHEA-COMP:13541"/>
        <dbReference type="Rhea" id="RHEA-COMP:13542"/>
        <dbReference type="ChEBI" id="CHEBI:15378"/>
        <dbReference type="ChEBI" id="CHEBI:57783"/>
        <dbReference type="ChEBI" id="CHEBI:58349"/>
        <dbReference type="ChEBI" id="CHEBI:65315"/>
        <dbReference type="ChEBI" id="CHEBI:74443"/>
        <dbReference type="EC" id="1.3.1.88"/>
    </reaction>
    <physiologicalReaction direction="right-to-left" evidence="17">
        <dbReference type="Rhea" id="RHEA:53370"/>
    </physiologicalReaction>
</comment>
<keyword evidence="2" id="KW-0285">Flavoprotein</keyword>
<dbReference type="EC" id="1.3.1.88" evidence="10"/>
<evidence type="ECO:0000256" key="1">
    <source>
        <dbReference type="ARBA" id="ARBA00001917"/>
    </source>
</evidence>
<evidence type="ECO:0000259" key="19">
    <source>
        <dbReference type="Pfam" id="PF01207"/>
    </source>
</evidence>
<feature type="region of interest" description="Disordered" evidence="18">
    <location>
        <begin position="1"/>
        <end position="46"/>
    </location>
</feature>
<dbReference type="STRING" id="1392247.A0A3N4KWY2"/>
<comment type="similarity">
    <text evidence="9">Belongs to the Dus family. Dus1 subfamily.</text>
</comment>
<dbReference type="FunCoup" id="A0A3N4KWY2">
    <property type="interactions" value="679"/>
</dbReference>
<gene>
    <name evidence="20" type="ORF">P167DRAFT_521243</name>
</gene>
<dbReference type="GO" id="GO:0006397">
    <property type="term" value="P:mRNA processing"/>
    <property type="evidence" value="ECO:0007669"/>
    <property type="project" value="UniProtKB-KW"/>
</dbReference>
<keyword evidence="6" id="KW-0521">NADP</keyword>
<dbReference type="InParanoid" id="A0A3N4KWY2"/>
<evidence type="ECO:0000313" key="20">
    <source>
        <dbReference type="EMBL" id="RPB13792.1"/>
    </source>
</evidence>
<dbReference type="AlphaFoldDB" id="A0A3N4KWY2"/>
<dbReference type="Gene3D" id="3.20.20.70">
    <property type="entry name" value="Aldolase class I"/>
    <property type="match status" value="1"/>
</dbReference>
<dbReference type="PANTHER" id="PTHR11082">
    <property type="entry name" value="TRNA-DIHYDROURIDINE SYNTHASE"/>
    <property type="match status" value="1"/>
</dbReference>
<evidence type="ECO:0000256" key="7">
    <source>
        <dbReference type="ARBA" id="ARBA00023002"/>
    </source>
</evidence>
<dbReference type="OrthoDB" id="272303at2759"/>
<comment type="catalytic activity">
    <reaction evidence="12">
        <text>5,6-dihydrouridine(17) in tRNA + NAD(+) = uridine(17) in tRNA + NADH + H(+)</text>
        <dbReference type="Rhea" id="RHEA:53372"/>
        <dbReference type="Rhea" id="RHEA-COMP:13541"/>
        <dbReference type="Rhea" id="RHEA-COMP:13542"/>
        <dbReference type="ChEBI" id="CHEBI:15378"/>
        <dbReference type="ChEBI" id="CHEBI:57540"/>
        <dbReference type="ChEBI" id="CHEBI:57945"/>
        <dbReference type="ChEBI" id="CHEBI:65315"/>
        <dbReference type="ChEBI" id="CHEBI:74443"/>
        <dbReference type="EC" id="1.3.1.88"/>
    </reaction>
    <physiologicalReaction direction="right-to-left" evidence="12">
        <dbReference type="Rhea" id="RHEA:53374"/>
    </physiologicalReaction>
</comment>
<comment type="catalytic activity">
    <reaction evidence="13">
        <text>5,6-dihydrouridine(16) in tRNA + NADP(+) = uridine(16) in tRNA + NADPH + H(+)</text>
        <dbReference type="Rhea" id="RHEA:53376"/>
        <dbReference type="Rhea" id="RHEA-COMP:13543"/>
        <dbReference type="Rhea" id="RHEA-COMP:13544"/>
        <dbReference type="ChEBI" id="CHEBI:15378"/>
        <dbReference type="ChEBI" id="CHEBI:57783"/>
        <dbReference type="ChEBI" id="CHEBI:58349"/>
        <dbReference type="ChEBI" id="CHEBI:65315"/>
        <dbReference type="ChEBI" id="CHEBI:74443"/>
        <dbReference type="EC" id="1.3.1.88"/>
    </reaction>
    <physiologicalReaction direction="right-to-left" evidence="13">
        <dbReference type="Rhea" id="RHEA:53378"/>
    </physiologicalReaction>
</comment>
<keyword evidence="7" id="KW-0560">Oxidoreductase</keyword>
<evidence type="ECO:0000256" key="9">
    <source>
        <dbReference type="ARBA" id="ARBA00038313"/>
    </source>
</evidence>
<comment type="cofactor">
    <cofactor evidence="1">
        <name>FMN</name>
        <dbReference type="ChEBI" id="CHEBI:58210"/>
    </cofactor>
</comment>
<dbReference type="GO" id="GO:0050660">
    <property type="term" value="F:flavin adenine dinucleotide binding"/>
    <property type="evidence" value="ECO:0007669"/>
    <property type="project" value="InterPro"/>
</dbReference>
<dbReference type="SUPFAM" id="SSF51395">
    <property type="entry name" value="FMN-linked oxidoreductases"/>
    <property type="match status" value="1"/>
</dbReference>
<evidence type="ECO:0000256" key="17">
    <source>
        <dbReference type="ARBA" id="ARBA00049467"/>
    </source>
</evidence>
<dbReference type="Pfam" id="PF01207">
    <property type="entry name" value="Dus"/>
    <property type="match status" value="1"/>
</dbReference>
<proteinExistence type="inferred from homology"/>
<feature type="domain" description="DUS-like FMN-binding" evidence="19">
    <location>
        <begin position="65"/>
        <end position="319"/>
    </location>
</feature>
<evidence type="ECO:0000256" key="10">
    <source>
        <dbReference type="ARBA" id="ARBA00038890"/>
    </source>
</evidence>
<evidence type="ECO:0000256" key="18">
    <source>
        <dbReference type="SAM" id="MobiDB-lite"/>
    </source>
</evidence>
<reference evidence="20 21" key="1">
    <citation type="journal article" date="2018" name="Nat. Ecol. Evol.">
        <title>Pezizomycetes genomes reveal the molecular basis of ectomycorrhizal truffle lifestyle.</title>
        <authorList>
            <person name="Murat C."/>
            <person name="Payen T."/>
            <person name="Noel B."/>
            <person name="Kuo A."/>
            <person name="Morin E."/>
            <person name="Chen J."/>
            <person name="Kohler A."/>
            <person name="Krizsan K."/>
            <person name="Balestrini R."/>
            <person name="Da Silva C."/>
            <person name="Montanini B."/>
            <person name="Hainaut M."/>
            <person name="Levati E."/>
            <person name="Barry K.W."/>
            <person name="Belfiori B."/>
            <person name="Cichocki N."/>
            <person name="Clum A."/>
            <person name="Dockter R.B."/>
            <person name="Fauchery L."/>
            <person name="Guy J."/>
            <person name="Iotti M."/>
            <person name="Le Tacon F."/>
            <person name="Lindquist E.A."/>
            <person name="Lipzen A."/>
            <person name="Malagnac F."/>
            <person name="Mello A."/>
            <person name="Molinier V."/>
            <person name="Miyauchi S."/>
            <person name="Poulain J."/>
            <person name="Riccioni C."/>
            <person name="Rubini A."/>
            <person name="Sitrit Y."/>
            <person name="Splivallo R."/>
            <person name="Traeger S."/>
            <person name="Wang M."/>
            <person name="Zifcakova L."/>
            <person name="Wipf D."/>
            <person name="Zambonelli A."/>
            <person name="Paolocci F."/>
            <person name="Nowrousian M."/>
            <person name="Ottonello S."/>
            <person name="Baldrian P."/>
            <person name="Spatafora J.W."/>
            <person name="Henrissat B."/>
            <person name="Nagy L.G."/>
            <person name="Aury J.M."/>
            <person name="Wincker P."/>
            <person name="Grigoriev I.V."/>
            <person name="Bonfante P."/>
            <person name="Martin F.M."/>
        </authorList>
    </citation>
    <scope>NUCLEOTIDE SEQUENCE [LARGE SCALE GENOMIC DNA]</scope>
    <source>
        <strain evidence="20 21">CCBAS932</strain>
    </source>
</reference>
<evidence type="ECO:0000256" key="14">
    <source>
        <dbReference type="ARBA" id="ARBA00048342"/>
    </source>
</evidence>
<evidence type="ECO:0000256" key="8">
    <source>
        <dbReference type="ARBA" id="ARBA00023027"/>
    </source>
</evidence>
<evidence type="ECO:0000256" key="3">
    <source>
        <dbReference type="ARBA" id="ARBA00022643"/>
    </source>
</evidence>
<dbReference type="Proteomes" id="UP000277580">
    <property type="component" value="Unassembled WGS sequence"/>
</dbReference>
<evidence type="ECO:0000256" key="15">
    <source>
        <dbReference type="ARBA" id="ARBA00048934"/>
    </source>
</evidence>
<evidence type="ECO:0000256" key="4">
    <source>
        <dbReference type="ARBA" id="ARBA00022664"/>
    </source>
</evidence>
<feature type="compositionally biased region" description="Low complexity" evidence="18">
    <location>
        <begin position="25"/>
        <end position="44"/>
    </location>
</feature>
<keyword evidence="4" id="KW-0507">mRNA processing</keyword>
<keyword evidence="5" id="KW-0819">tRNA processing</keyword>
<evidence type="ECO:0000256" key="13">
    <source>
        <dbReference type="ARBA" id="ARBA00047652"/>
    </source>
</evidence>
<accession>A0A3N4KWY2</accession>
<protein>
    <recommendedName>
        <fullName evidence="10">tRNA-dihydrouridine(16/17) synthase [NAD(P)(+)]</fullName>
        <ecNumber evidence="10">1.3.1.88</ecNumber>
    </recommendedName>
</protein>